<dbReference type="EMBL" id="CATNWA010014029">
    <property type="protein sequence ID" value="CAI9566324.1"/>
    <property type="molecule type" value="Genomic_DNA"/>
</dbReference>
<dbReference type="Proteomes" id="UP001162483">
    <property type="component" value="Unassembled WGS sequence"/>
</dbReference>
<gene>
    <name evidence="1" type="ORF">SPARVUS_LOCUS6357355</name>
</gene>
<sequence length="48" mass="5507">MSCQSAPAHIMMLAQPCFTVFTEYCGLNSVFGVGGPMRYPWYLFHRLF</sequence>
<name>A0ABN9D1D1_9NEOB</name>
<evidence type="ECO:0000313" key="1">
    <source>
        <dbReference type="EMBL" id="CAI9566324.1"/>
    </source>
</evidence>
<evidence type="ECO:0000313" key="2">
    <source>
        <dbReference type="Proteomes" id="UP001162483"/>
    </source>
</evidence>
<proteinExistence type="predicted"/>
<reference evidence="1" key="1">
    <citation type="submission" date="2023-05" db="EMBL/GenBank/DDBJ databases">
        <authorList>
            <person name="Stuckert A."/>
        </authorList>
    </citation>
    <scope>NUCLEOTIDE SEQUENCE</scope>
</reference>
<organism evidence="1 2">
    <name type="scientific">Staurois parvus</name>
    <dbReference type="NCBI Taxonomy" id="386267"/>
    <lineage>
        <taxon>Eukaryota</taxon>
        <taxon>Metazoa</taxon>
        <taxon>Chordata</taxon>
        <taxon>Craniata</taxon>
        <taxon>Vertebrata</taxon>
        <taxon>Euteleostomi</taxon>
        <taxon>Amphibia</taxon>
        <taxon>Batrachia</taxon>
        <taxon>Anura</taxon>
        <taxon>Neobatrachia</taxon>
        <taxon>Ranoidea</taxon>
        <taxon>Ranidae</taxon>
        <taxon>Staurois</taxon>
    </lineage>
</organism>
<keyword evidence="2" id="KW-1185">Reference proteome</keyword>
<comment type="caution">
    <text evidence="1">The sequence shown here is derived from an EMBL/GenBank/DDBJ whole genome shotgun (WGS) entry which is preliminary data.</text>
</comment>
<protein>
    <submittedName>
        <fullName evidence="1">Uncharacterized protein</fullName>
    </submittedName>
</protein>
<accession>A0ABN9D1D1</accession>